<proteinExistence type="predicted"/>
<dbReference type="EMBL" id="KQ964666">
    <property type="protein sequence ID" value="KXN67036.1"/>
    <property type="molecule type" value="Genomic_DNA"/>
</dbReference>
<evidence type="ECO:0000313" key="1">
    <source>
        <dbReference type="EMBL" id="KXN67036.1"/>
    </source>
</evidence>
<keyword evidence="2" id="KW-1185">Reference proteome</keyword>
<protein>
    <recommendedName>
        <fullName evidence="3">Transcription factor domain-containing protein</fullName>
    </recommendedName>
</protein>
<evidence type="ECO:0000313" key="2">
    <source>
        <dbReference type="Proteomes" id="UP000070444"/>
    </source>
</evidence>
<organism evidence="1 2">
    <name type="scientific">Conidiobolus coronatus (strain ATCC 28846 / CBS 209.66 / NRRL 28638)</name>
    <name type="common">Delacroixia coronata</name>
    <dbReference type="NCBI Taxonomy" id="796925"/>
    <lineage>
        <taxon>Eukaryota</taxon>
        <taxon>Fungi</taxon>
        <taxon>Fungi incertae sedis</taxon>
        <taxon>Zoopagomycota</taxon>
        <taxon>Entomophthoromycotina</taxon>
        <taxon>Entomophthoromycetes</taxon>
        <taxon>Entomophthorales</taxon>
        <taxon>Ancylistaceae</taxon>
        <taxon>Conidiobolus</taxon>
    </lineage>
</organism>
<dbReference type="Proteomes" id="UP000070444">
    <property type="component" value="Unassembled WGS sequence"/>
</dbReference>
<feature type="non-terminal residue" evidence="1">
    <location>
        <position position="649"/>
    </location>
</feature>
<accession>A0A137NW85</accession>
<sequence>MGSSKSKKQFVFVGGTKCPRKQKTEDEKKPMFIVQTMKFNKPSSAMHALKNPKSKSTQNTKVMVTRAFNKTEPDQFVHVDYYYKRDPTSFIVKNNDNDTLLNSFVFNYFSSASMLMNKNRVSQLIGLVNPWEKRIMARLVSNRLITNLKYPFDPPIYRGPALESTKIGDSGSDFTNFKLVKIESKVSPLESHLIYLYFKYFSLLSTCVTRNYFEYRLNNNWFDIDFQSLLATVLCCACSYLAIEPFIAPVNISKLSEYYYERSQSLYYMIDENGVDRSHSQSVNTCKIVIQILSNYIDYNSWTDQWSKTYKLMLSMGWGIDFTKTKEEILKMRPLDKGFEYYLWEQKLFIWCAFNYHTSTMFFSKVPVKGMNPEEQTTIIMPALEALYDNSNDEKWTTSHEGRLCYYLYKSQNIFERARLFALKASLTSNVRSSPTSNQMEEMHYIKSINNEWKNEITNYCDAHQFNQGQLAMATILYLYYHFFNIITILPYIPRTARELNDPVKLKIFSEYMLSATSIGLLMDCQGTWMVILGNGSKNLILSIAWCGVRLCLEFLEELDESQLTSTLTVIKNLAVALNSILINQLTTCWSFKFQKQLNSTITQKRSMLLWLTIWEDPALKTSSNSSLKPALTCDLPPKLDNYSKLKIL</sequence>
<dbReference type="AlphaFoldDB" id="A0A137NW85"/>
<gene>
    <name evidence="1" type="ORF">CONCODRAFT_80296</name>
</gene>
<evidence type="ECO:0008006" key="3">
    <source>
        <dbReference type="Google" id="ProtNLM"/>
    </source>
</evidence>
<name>A0A137NW85_CONC2</name>
<dbReference type="CDD" id="cd12148">
    <property type="entry name" value="fungal_TF_MHR"/>
    <property type="match status" value="1"/>
</dbReference>
<reference evidence="1 2" key="1">
    <citation type="journal article" date="2015" name="Genome Biol. Evol.">
        <title>Phylogenomic analyses indicate that early fungi evolved digesting cell walls of algal ancestors of land plants.</title>
        <authorList>
            <person name="Chang Y."/>
            <person name="Wang S."/>
            <person name="Sekimoto S."/>
            <person name="Aerts A.L."/>
            <person name="Choi C."/>
            <person name="Clum A."/>
            <person name="LaButti K.M."/>
            <person name="Lindquist E.A."/>
            <person name="Yee Ngan C."/>
            <person name="Ohm R.A."/>
            <person name="Salamov A.A."/>
            <person name="Grigoriev I.V."/>
            <person name="Spatafora J.W."/>
            <person name="Berbee M.L."/>
        </authorList>
    </citation>
    <scope>NUCLEOTIDE SEQUENCE [LARGE SCALE GENOMIC DNA]</scope>
    <source>
        <strain evidence="1 2">NRRL 28638</strain>
    </source>
</reference>